<proteinExistence type="inferred from homology"/>
<feature type="transmembrane region" description="Helical" evidence="7">
    <location>
        <begin position="45"/>
        <end position="69"/>
    </location>
</feature>
<dbReference type="Proteomes" id="UP000607559">
    <property type="component" value="Unassembled WGS sequence"/>
</dbReference>
<dbReference type="GO" id="GO:0015109">
    <property type="term" value="F:chromate transmembrane transporter activity"/>
    <property type="evidence" value="ECO:0007669"/>
    <property type="project" value="InterPro"/>
</dbReference>
<reference evidence="8" key="1">
    <citation type="journal article" date="2014" name="Int. J. Syst. Evol. Microbiol.">
        <title>Complete genome sequence of Corynebacterium casei LMG S-19264T (=DSM 44701T), isolated from a smear-ripened cheese.</title>
        <authorList>
            <consortium name="US DOE Joint Genome Institute (JGI-PGF)"/>
            <person name="Walter F."/>
            <person name="Albersmeier A."/>
            <person name="Kalinowski J."/>
            <person name="Ruckert C."/>
        </authorList>
    </citation>
    <scope>NUCLEOTIDE SEQUENCE</scope>
    <source>
        <strain evidence="8">CGMCC 1.15448</strain>
    </source>
</reference>
<dbReference type="InterPro" id="IPR003370">
    <property type="entry name" value="Chromate_transpt"/>
</dbReference>
<reference evidence="8" key="2">
    <citation type="submission" date="2020-09" db="EMBL/GenBank/DDBJ databases">
        <authorList>
            <person name="Sun Q."/>
            <person name="Zhou Y."/>
        </authorList>
    </citation>
    <scope>NUCLEOTIDE SEQUENCE</scope>
    <source>
        <strain evidence="8">CGMCC 1.15448</strain>
    </source>
</reference>
<dbReference type="EMBL" id="BMJC01000004">
    <property type="protein sequence ID" value="GGB10721.1"/>
    <property type="molecule type" value="Genomic_DNA"/>
</dbReference>
<organism evidence="8 9">
    <name type="scientific">Puia dinghuensis</name>
    <dbReference type="NCBI Taxonomy" id="1792502"/>
    <lineage>
        <taxon>Bacteria</taxon>
        <taxon>Pseudomonadati</taxon>
        <taxon>Bacteroidota</taxon>
        <taxon>Chitinophagia</taxon>
        <taxon>Chitinophagales</taxon>
        <taxon>Chitinophagaceae</taxon>
        <taxon>Puia</taxon>
    </lineage>
</organism>
<feature type="transmembrane region" description="Helical" evidence="7">
    <location>
        <begin position="156"/>
        <end position="173"/>
    </location>
</feature>
<dbReference type="Pfam" id="PF02417">
    <property type="entry name" value="Chromate_transp"/>
    <property type="match status" value="2"/>
</dbReference>
<evidence type="ECO:0000256" key="5">
    <source>
        <dbReference type="ARBA" id="ARBA00022989"/>
    </source>
</evidence>
<keyword evidence="5 7" id="KW-1133">Transmembrane helix</keyword>
<dbReference type="PANTHER" id="PTHR33567:SF3">
    <property type="entry name" value="CHROMATE ION TRANSPORTER (EUROFUNG)"/>
    <property type="match status" value="1"/>
</dbReference>
<feature type="transmembrane region" description="Helical" evidence="7">
    <location>
        <begin position="311"/>
        <end position="330"/>
    </location>
</feature>
<protein>
    <submittedName>
        <fullName evidence="8">Chromate transporter</fullName>
    </submittedName>
</protein>
<evidence type="ECO:0000313" key="8">
    <source>
        <dbReference type="EMBL" id="GGB10721.1"/>
    </source>
</evidence>
<dbReference type="GO" id="GO:0005886">
    <property type="term" value="C:plasma membrane"/>
    <property type="evidence" value="ECO:0007669"/>
    <property type="project" value="UniProtKB-SubCell"/>
</dbReference>
<evidence type="ECO:0000256" key="3">
    <source>
        <dbReference type="ARBA" id="ARBA00022475"/>
    </source>
</evidence>
<comment type="subcellular location">
    <subcellularLocation>
        <location evidence="1">Cell membrane</location>
        <topology evidence="1">Multi-pass membrane protein</topology>
    </subcellularLocation>
</comment>
<evidence type="ECO:0000256" key="1">
    <source>
        <dbReference type="ARBA" id="ARBA00004651"/>
    </source>
</evidence>
<evidence type="ECO:0000256" key="6">
    <source>
        <dbReference type="ARBA" id="ARBA00023136"/>
    </source>
</evidence>
<accession>A0A8J2XUA4</accession>
<dbReference type="InterPro" id="IPR014047">
    <property type="entry name" value="Chr_Tranpt_l_chain"/>
</dbReference>
<dbReference type="PIRSF" id="PIRSF004810">
    <property type="entry name" value="ChrA"/>
    <property type="match status" value="1"/>
</dbReference>
<evidence type="ECO:0000256" key="4">
    <source>
        <dbReference type="ARBA" id="ARBA00022692"/>
    </source>
</evidence>
<evidence type="ECO:0000256" key="7">
    <source>
        <dbReference type="SAM" id="Phobius"/>
    </source>
</evidence>
<name>A0A8J2XUA4_9BACT</name>
<feature type="transmembrane region" description="Helical" evidence="7">
    <location>
        <begin position="274"/>
        <end position="299"/>
    </location>
</feature>
<feature type="transmembrane region" description="Helical" evidence="7">
    <location>
        <begin position="126"/>
        <end position="144"/>
    </location>
</feature>
<gene>
    <name evidence="8" type="ORF">GCM10011511_37850</name>
</gene>
<dbReference type="PANTHER" id="PTHR33567">
    <property type="entry name" value="CHROMATE ION TRANSPORTER (EUROFUNG)"/>
    <property type="match status" value="1"/>
</dbReference>
<sequence>MKTFVHRRKDVTEEELMDYSAFCQLLPGASSTQTLTLIGYKRGGVVLAMITLIIWTLPACCLMALFSFFPVQMTGIFRFIGPMTIGFLAFAAQKAFKVSIHNTITRVILVVSTIATFLLFKWPWIFPILLVLGGFVTNLSSRRIPQVEVLPKKIKWGNIWLFAIIFILAGASSELARSNNWPNRRPLNLFENTYRFGSLVFGGGNVLMPMMYEQWVARPQSQRLIHRNPNIIRVDKTDFYSGWGAVRAIPGPVFSIAAYMGGVAMKDKGTAWQILGCFIGTTGIFLPSALLVLFFFPIWHNLKKYATVYRALEGINSVVVGIMIAAALYMMKDFQSASWKDIALNFGVIGITWALLLYSKLPSPVIVAVWMGLGWLFLLF</sequence>
<keyword evidence="4 7" id="KW-0812">Transmembrane</keyword>
<feature type="transmembrane region" description="Helical" evidence="7">
    <location>
        <begin position="75"/>
        <end position="92"/>
    </location>
</feature>
<comment type="similarity">
    <text evidence="2">Belongs to the chromate ion transporter (CHR) (TC 2.A.51) family.</text>
</comment>
<comment type="caution">
    <text evidence="8">The sequence shown here is derived from an EMBL/GenBank/DDBJ whole genome shotgun (WGS) entry which is preliminary data.</text>
</comment>
<keyword evidence="3" id="KW-1003">Cell membrane</keyword>
<dbReference type="AlphaFoldDB" id="A0A8J2XUA4"/>
<feature type="transmembrane region" description="Helical" evidence="7">
    <location>
        <begin position="193"/>
        <end position="212"/>
    </location>
</feature>
<keyword evidence="9" id="KW-1185">Reference proteome</keyword>
<feature type="transmembrane region" description="Helical" evidence="7">
    <location>
        <begin position="342"/>
        <end position="358"/>
    </location>
</feature>
<feature type="transmembrane region" description="Helical" evidence="7">
    <location>
        <begin position="104"/>
        <end position="120"/>
    </location>
</feature>
<keyword evidence="6 7" id="KW-0472">Membrane</keyword>
<evidence type="ECO:0000313" key="9">
    <source>
        <dbReference type="Proteomes" id="UP000607559"/>
    </source>
</evidence>
<evidence type="ECO:0000256" key="2">
    <source>
        <dbReference type="ARBA" id="ARBA00005262"/>
    </source>
</evidence>